<dbReference type="Proteomes" id="UP001154282">
    <property type="component" value="Unassembled WGS sequence"/>
</dbReference>
<dbReference type="InterPro" id="IPR041266">
    <property type="entry name" value="EDS1_EP"/>
</dbReference>
<keyword evidence="3" id="KW-0963">Cytoplasm</keyword>
<evidence type="ECO:0000313" key="10">
    <source>
        <dbReference type="Proteomes" id="UP001154282"/>
    </source>
</evidence>
<evidence type="ECO:0000256" key="5">
    <source>
        <dbReference type="ARBA" id="ARBA00022821"/>
    </source>
</evidence>
<dbReference type="InterPro" id="IPR029058">
    <property type="entry name" value="AB_hydrolase_fold"/>
</dbReference>
<dbReference type="Pfam" id="PF01764">
    <property type="entry name" value="Lipase_3"/>
    <property type="match status" value="1"/>
</dbReference>
<dbReference type="GO" id="GO:0005634">
    <property type="term" value="C:nucleus"/>
    <property type="evidence" value="ECO:0007669"/>
    <property type="project" value="UniProtKB-SubCell"/>
</dbReference>
<evidence type="ECO:0000256" key="1">
    <source>
        <dbReference type="ARBA" id="ARBA00004123"/>
    </source>
</evidence>
<comment type="caution">
    <text evidence="9">The sequence shown here is derived from an EMBL/GenBank/DDBJ whole genome shotgun (WGS) entry which is preliminary data.</text>
</comment>
<keyword evidence="6" id="KW-0539">Nucleus</keyword>
<evidence type="ECO:0000256" key="4">
    <source>
        <dbReference type="ARBA" id="ARBA00022801"/>
    </source>
</evidence>
<dbReference type="SUPFAM" id="SSF53474">
    <property type="entry name" value="alpha/beta-Hydrolases"/>
    <property type="match status" value="1"/>
</dbReference>
<evidence type="ECO:0008006" key="11">
    <source>
        <dbReference type="Google" id="ProtNLM"/>
    </source>
</evidence>
<dbReference type="GO" id="GO:0006952">
    <property type="term" value="P:defense response"/>
    <property type="evidence" value="ECO:0007669"/>
    <property type="project" value="UniProtKB-KW"/>
</dbReference>
<gene>
    <name evidence="9" type="ORF">LITE_LOCUS12822</name>
</gene>
<evidence type="ECO:0000313" key="9">
    <source>
        <dbReference type="EMBL" id="CAI0405264.1"/>
    </source>
</evidence>
<proteinExistence type="predicted"/>
<accession>A0AAV0J5Z2</accession>
<dbReference type="Gene3D" id="3.40.50.1820">
    <property type="entry name" value="alpha/beta hydrolase"/>
    <property type="match status" value="1"/>
</dbReference>
<evidence type="ECO:0000256" key="2">
    <source>
        <dbReference type="ARBA" id="ARBA00004496"/>
    </source>
</evidence>
<keyword evidence="4" id="KW-0378">Hydrolase</keyword>
<comment type="subcellular location">
    <subcellularLocation>
        <location evidence="2">Cytoplasm</location>
    </subcellularLocation>
    <subcellularLocation>
        <location evidence="1">Nucleus</location>
    </subcellularLocation>
</comment>
<dbReference type="PANTHER" id="PTHR47413:SF2">
    <property type="entry name" value="LIPASE-LIKE PAD4"/>
    <property type="match status" value="1"/>
</dbReference>
<dbReference type="GO" id="GO:0006629">
    <property type="term" value="P:lipid metabolic process"/>
    <property type="evidence" value="ECO:0007669"/>
    <property type="project" value="InterPro"/>
</dbReference>
<organism evidence="9 10">
    <name type="scientific">Linum tenue</name>
    <dbReference type="NCBI Taxonomy" id="586396"/>
    <lineage>
        <taxon>Eukaryota</taxon>
        <taxon>Viridiplantae</taxon>
        <taxon>Streptophyta</taxon>
        <taxon>Embryophyta</taxon>
        <taxon>Tracheophyta</taxon>
        <taxon>Spermatophyta</taxon>
        <taxon>Magnoliopsida</taxon>
        <taxon>eudicotyledons</taxon>
        <taxon>Gunneridae</taxon>
        <taxon>Pentapetalae</taxon>
        <taxon>rosids</taxon>
        <taxon>fabids</taxon>
        <taxon>Malpighiales</taxon>
        <taxon>Linaceae</taxon>
        <taxon>Linum</taxon>
    </lineage>
</organism>
<feature type="domain" description="EDS1 EP" evidence="8">
    <location>
        <begin position="444"/>
        <end position="658"/>
    </location>
</feature>
<name>A0AAV0J5Z2_9ROSI</name>
<dbReference type="PANTHER" id="PTHR47413">
    <property type="entry name" value="LIPASE-LIKE PAD4"/>
    <property type="match status" value="1"/>
</dbReference>
<dbReference type="AlphaFoldDB" id="A0AAV0J5Z2"/>
<feature type="domain" description="Fungal lipase-type" evidence="7">
    <location>
        <begin position="151"/>
        <end position="239"/>
    </location>
</feature>
<dbReference type="GO" id="GO:0005737">
    <property type="term" value="C:cytoplasm"/>
    <property type="evidence" value="ECO:0007669"/>
    <property type="project" value="UniProtKB-SubCell"/>
</dbReference>
<dbReference type="InterPro" id="IPR002921">
    <property type="entry name" value="Fungal_lipase-type"/>
</dbReference>
<dbReference type="EMBL" id="CAMGYJ010000004">
    <property type="protein sequence ID" value="CAI0405264.1"/>
    <property type="molecule type" value="Genomic_DNA"/>
</dbReference>
<evidence type="ECO:0000259" key="7">
    <source>
        <dbReference type="Pfam" id="PF01764"/>
    </source>
</evidence>
<evidence type="ECO:0000256" key="3">
    <source>
        <dbReference type="ARBA" id="ARBA00022490"/>
    </source>
</evidence>
<keyword evidence="5" id="KW-0611">Plant defense</keyword>
<dbReference type="Pfam" id="PF18117">
    <property type="entry name" value="EDS1_EP"/>
    <property type="match status" value="1"/>
</dbReference>
<evidence type="ECO:0000259" key="8">
    <source>
        <dbReference type="Pfam" id="PF18117"/>
    </source>
</evidence>
<keyword evidence="10" id="KW-1185">Reference proteome</keyword>
<sequence length="677" mass="75250">MEETSSFETSEMTANFLASTPLLTESWRLCQLANASRGAVGGEGEKVGFAAEIGGTATSRVGYVAFSGGGIAPPPGEPGGWGKLVGLEAAGCCWARSLFSDRKSGEEGEEGGGGGELDPVMVCGELLRIFWSVYRDTRFQSQRIIPFVGNNNAQISEVMRECSSVVVTGHSIGGTIASLCAIWLLSCLESTSPRPSVLCITFGSPLLGNESLSRAILAQRWAGNFCHVVSRHDIVPRLLLVPDLAPVTHQLHSLLHFCHLSLSAAPQLETTTPLGLQQLTDEAKAKLFNHVMASLHALLEFGGEGRKANKGSSFSPFGNYFFCSQDGGAICVDNAASVVRMMYLLLGMGSPSCSIDSHLNYGVVVEKVCSQFLTNRSFLQAELPESSYDAGLALALQSSGIDSREPIARPAKDCLKIAKRLGRKPSLNCANLAIKLSQVTPYRAEIEWYKESCDRCDDQMGYYDSFKHRGASRRDAKVNMNRHKLARFWDNVITMLETNQLPHDFHKRAKWVNASQFYKLLVEPLDIAEYYRIGMQRIKGHYITCGREKRYQIFDRWWKEGIDGQEESNTMMMVMRSKFASLTQDTLFWARVEEAREWLESVRTERDPGKAAELWEKLDGFERYARGLVEKKEVSKDVVAKNSSYCLWVKDYQEVKSQVETLLRPQFPNLMDAEVVP</sequence>
<reference evidence="9" key="1">
    <citation type="submission" date="2022-08" db="EMBL/GenBank/DDBJ databases">
        <authorList>
            <person name="Gutierrez-Valencia J."/>
        </authorList>
    </citation>
    <scope>NUCLEOTIDE SEQUENCE</scope>
</reference>
<evidence type="ECO:0000256" key="6">
    <source>
        <dbReference type="ARBA" id="ARBA00023242"/>
    </source>
</evidence>
<dbReference type="GO" id="GO:0016787">
    <property type="term" value="F:hydrolase activity"/>
    <property type="evidence" value="ECO:0007669"/>
    <property type="project" value="UniProtKB-KW"/>
</dbReference>
<protein>
    <recommendedName>
        <fullName evidence="11">Lipase-like PAD4</fullName>
    </recommendedName>
</protein>